<dbReference type="PANTHER" id="PTHR46558:SF11">
    <property type="entry name" value="HTH-TYPE TRANSCRIPTIONAL REGULATOR XRE"/>
    <property type="match status" value="1"/>
</dbReference>
<feature type="domain" description="HTH cro/C1-type" evidence="3">
    <location>
        <begin position="10"/>
        <end position="64"/>
    </location>
</feature>
<gene>
    <name evidence="4" type="ORF">H9943_01115</name>
</gene>
<dbReference type="InterPro" id="IPR001387">
    <property type="entry name" value="Cro/C1-type_HTH"/>
</dbReference>
<comment type="caution">
    <text evidence="4">The sequence shown here is derived from an EMBL/GenBank/DDBJ whole genome shotgun (WGS) entry which is preliminary data.</text>
</comment>
<evidence type="ECO:0000259" key="3">
    <source>
        <dbReference type="PROSITE" id="PS50943"/>
    </source>
</evidence>
<dbReference type="Gene3D" id="1.10.260.40">
    <property type="entry name" value="lambda repressor-like DNA-binding domains"/>
    <property type="match status" value="1"/>
</dbReference>
<keyword evidence="2" id="KW-1133">Transmembrane helix</keyword>
<reference evidence="4" key="1">
    <citation type="journal article" date="2021" name="PeerJ">
        <title>Extensive microbial diversity within the chicken gut microbiome revealed by metagenomics and culture.</title>
        <authorList>
            <person name="Gilroy R."/>
            <person name="Ravi A."/>
            <person name="Getino M."/>
            <person name="Pursley I."/>
            <person name="Horton D.L."/>
            <person name="Alikhan N.F."/>
            <person name="Baker D."/>
            <person name="Gharbi K."/>
            <person name="Hall N."/>
            <person name="Watson M."/>
            <person name="Adriaenssens E.M."/>
            <person name="Foster-Nyarko E."/>
            <person name="Jarju S."/>
            <person name="Secka A."/>
            <person name="Antonio M."/>
            <person name="Oren A."/>
            <person name="Chaudhuri R.R."/>
            <person name="La Ragione R."/>
            <person name="Hildebrand F."/>
            <person name="Pallen M.J."/>
        </authorList>
    </citation>
    <scope>NUCLEOTIDE SEQUENCE</scope>
    <source>
        <strain evidence="4">ChiBcec8-14828</strain>
    </source>
</reference>
<dbReference type="InterPro" id="IPR010982">
    <property type="entry name" value="Lambda_DNA-bd_dom_sf"/>
</dbReference>
<reference evidence="4" key="2">
    <citation type="submission" date="2021-04" db="EMBL/GenBank/DDBJ databases">
        <authorList>
            <person name="Gilroy R."/>
        </authorList>
    </citation>
    <scope>NUCLEOTIDE SEQUENCE</scope>
    <source>
        <strain evidence="4">ChiBcec8-14828</strain>
    </source>
</reference>
<dbReference type="SMART" id="SM00530">
    <property type="entry name" value="HTH_XRE"/>
    <property type="match status" value="1"/>
</dbReference>
<dbReference type="GO" id="GO:0003677">
    <property type="term" value="F:DNA binding"/>
    <property type="evidence" value="ECO:0007669"/>
    <property type="project" value="UniProtKB-KW"/>
</dbReference>
<dbReference type="EMBL" id="DWYA01000012">
    <property type="protein sequence ID" value="HJB38977.1"/>
    <property type="molecule type" value="Genomic_DNA"/>
</dbReference>
<dbReference type="Pfam" id="PF01381">
    <property type="entry name" value="HTH_3"/>
    <property type="match status" value="1"/>
</dbReference>
<evidence type="ECO:0000313" key="4">
    <source>
        <dbReference type="EMBL" id="HJB38977.1"/>
    </source>
</evidence>
<dbReference type="AlphaFoldDB" id="A0A9D2M0L5"/>
<proteinExistence type="predicted"/>
<evidence type="ECO:0000256" key="1">
    <source>
        <dbReference type="ARBA" id="ARBA00023125"/>
    </source>
</evidence>
<evidence type="ECO:0000256" key="2">
    <source>
        <dbReference type="SAM" id="Phobius"/>
    </source>
</evidence>
<dbReference type="PANTHER" id="PTHR46558">
    <property type="entry name" value="TRACRIPTIONAL REGULATORY PROTEIN-RELATED-RELATED"/>
    <property type="match status" value="1"/>
</dbReference>
<accession>A0A9D2M0L5</accession>
<name>A0A9D2M0L5_9FIRM</name>
<organism evidence="4 5">
    <name type="scientific">Candidatus Ruthenibacterium avium</name>
    <dbReference type="NCBI Taxonomy" id="2838751"/>
    <lineage>
        <taxon>Bacteria</taxon>
        <taxon>Bacillati</taxon>
        <taxon>Bacillota</taxon>
        <taxon>Clostridia</taxon>
        <taxon>Eubacteriales</taxon>
        <taxon>Oscillospiraceae</taxon>
        <taxon>Ruthenibacterium</taxon>
    </lineage>
</organism>
<keyword evidence="1" id="KW-0238">DNA-binding</keyword>
<feature type="transmembrane region" description="Helical" evidence="2">
    <location>
        <begin position="130"/>
        <end position="147"/>
    </location>
</feature>
<dbReference type="PROSITE" id="PS50943">
    <property type="entry name" value="HTH_CROC1"/>
    <property type="match status" value="1"/>
</dbReference>
<keyword evidence="2" id="KW-0812">Transmembrane</keyword>
<protein>
    <submittedName>
        <fullName evidence="4">Helix-turn-helix domain-containing protein</fullName>
    </submittedName>
</protein>
<keyword evidence="2" id="KW-0472">Membrane</keyword>
<evidence type="ECO:0000313" key="5">
    <source>
        <dbReference type="Proteomes" id="UP000824209"/>
    </source>
</evidence>
<dbReference type="Proteomes" id="UP000824209">
    <property type="component" value="Unassembled WGS sequence"/>
</dbReference>
<dbReference type="CDD" id="cd00093">
    <property type="entry name" value="HTH_XRE"/>
    <property type="match status" value="1"/>
</dbReference>
<dbReference type="SUPFAM" id="SSF47413">
    <property type="entry name" value="lambda repressor-like DNA-binding domains"/>
    <property type="match status" value="1"/>
</dbReference>
<sequence>MDQIKIGKFISELRKEKGMTQEQLAVKLGVTQKSVSRWETGKNMPDLSLLQLLSAELGISVSELLDGEKISTVENKNVDEAINQIIDYSIKLKRHRIFSSRDVDFITGVIVTLIIVLLVIGSFISVQTVPMMIFGLFGIIVIFRLIFGRCPACGKLLPFATRKLKSCPFCGVKYR</sequence>
<feature type="transmembrane region" description="Helical" evidence="2">
    <location>
        <begin position="103"/>
        <end position="124"/>
    </location>
</feature>